<evidence type="ECO:0000256" key="2">
    <source>
        <dbReference type="ARBA" id="ARBA00022801"/>
    </source>
</evidence>
<dbReference type="SUPFAM" id="SSF52499">
    <property type="entry name" value="Isochorismatase-like hydrolases"/>
    <property type="match status" value="1"/>
</dbReference>
<dbReference type="InterPro" id="IPR000868">
    <property type="entry name" value="Isochorismatase-like_dom"/>
</dbReference>
<dbReference type="InterPro" id="IPR050272">
    <property type="entry name" value="Isochorismatase-like_hydrls"/>
</dbReference>
<reference evidence="4 5" key="1">
    <citation type="submission" date="2018-02" db="EMBL/GenBank/DDBJ databases">
        <title>The genomes of Aspergillus section Nigri reveals drivers in fungal speciation.</title>
        <authorList>
            <consortium name="DOE Joint Genome Institute"/>
            <person name="Vesth T.C."/>
            <person name="Nybo J."/>
            <person name="Theobald S."/>
            <person name="Brandl J."/>
            <person name="Frisvad J.C."/>
            <person name="Nielsen K.F."/>
            <person name="Lyhne E.K."/>
            <person name="Kogle M.E."/>
            <person name="Kuo A."/>
            <person name="Riley R."/>
            <person name="Clum A."/>
            <person name="Nolan M."/>
            <person name="Lipzen A."/>
            <person name="Salamov A."/>
            <person name="Henrissat B."/>
            <person name="Wiebenga A."/>
            <person name="De vries R.P."/>
            <person name="Grigoriev I.V."/>
            <person name="Mortensen U.H."/>
            <person name="Andersen M.R."/>
            <person name="Baker S.E."/>
        </authorList>
    </citation>
    <scope>NUCLEOTIDE SEQUENCE [LARGE SCALE GENOMIC DNA]</scope>
    <source>
        <strain evidence="4 5">CBS 121593</strain>
    </source>
</reference>
<protein>
    <submittedName>
        <fullName evidence="4">Isochorismatase family protein</fullName>
    </submittedName>
</protein>
<dbReference type="Pfam" id="PF00857">
    <property type="entry name" value="Isochorismatase"/>
    <property type="match status" value="1"/>
</dbReference>
<dbReference type="Proteomes" id="UP000249402">
    <property type="component" value="Unassembled WGS sequence"/>
</dbReference>
<comment type="similarity">
    <text evidence="1">Belongs to the isochorismatase family.</text>
</comment>
<dbReference type="EMBL" id="KZ824443">
    <property type="protein sequence ID" value="RAL00029.1"/>
    <property type="molecule type" value="Genomic_DNA"/>
</dbReference>
<accession>A0A395GY86</accession>
<evidence type="ECO:0000313" key="4">
    <source>
        <dbReference type="EMBL" id="RAL00029.1"/>
    </source>
</evidence>
<dbReference type="Gene3D" id="3.40.50.850">
    <property type="entry name" value="Isochorismatase-like"/>
    <property type="match status" value="1"/>
</dbReference>
<organism evidence="4 5">
    <name type="scientific">Aspergillus ibericus CBS 121593</name>
    <dbReference type="NCBI Taxonomy" id="1448316"/>
    <lineage>
        <taxon>Eukaryota</taxon>
        <taxon>Fungi</taxon>
        <taxon>Dikarya</taxon>
        <taxon>Ascomycota</taxon>
        <taxon>Pezizomycotina</taxon>
        <taxon>Eurotiomycetes</taxon>
        <taxon>Eurotiomycetidae</taxon>
        <taxon>Eurotiales</taxon>
        <taxon>Aspergillaceae</taxon>
        <taxon>Aspergillus</taxon>
        <taxon>Aspergillus subgen. Circumdati</taxon>
    </lineage>
</organism>
<evidence type="ECO:0000313" key="5">
    <source>
        <dbReference type="Proteomes" id="UP000249402"/>
    </source>
</evidence>
<dbReference type="InterPro" id="IPR036380">
    <property type="entry name" value="Isochorismatase-like_sf"/>
</dbReference>
<dbReference type="AlphaFoldDB" id="A0A395GY86"/>
<proteinExistence type="inferred from homology"/>
<keyword evidence="5" id="KW-1185">Reference proteome</keyword>
<evidence type="ECO:0000259" key="3">
    <source>
        <dbReference type="Pfam" id="PF00857"/>
    </source>
</evidence>
<keyword evidence="2" id="KW-0378">Hydrolase</keyword>
<evidence type="ECO:0000256" key="1">
    <source>
        <dbReference type="ARBA" id="ARBA00006336"/>
    </source>
</evidence>
<dbReference type="RefSeq" id="XP_025574356.1">
    <property type="nucleotide sequence ID" value="XM_025722743.1"/>
</dbReference>
<dbReference type="PANTHER" id="PTHR43540">
    <property type="entry name" value="PEROXYUREIDOACRYLATE/UREIDOACRYLATE AMIDOHYDROLASE-RELATED"/>
    <property type="match status" value="1"/>
</dbReference>
<feature type="domain" description="Isochorismatase-like" evidence="3">
    <location>
        <begin position="7"/>
        <end position="181"/>
    </location>
</feature>
<dbReference type="GeneID" id="37227608"/>
<gene>
    <name evidence="4" type="ORF">BO80DRAFT_465734</name>
</gene>
<sequence length="189" mass="21153">MAAEKPALILLDVQNGIVDRLENTDRYLQTVTSVTQAARNAQVTLIHVVTGFRAGYPECHPRNSSMSKVKEWGVFRNDHESTQVHPAVSPAKEEPIVTKHRVSAFTSTDLDLMLRSMSITEVVITGLITSGAVLSTVRSAADRDYKVTVLEDMCMDRDSELHSVLMEKVFPRQGRVISSEEWLKEEINK</sequence>
<dbReference type="GO" id="GO:0016787">
    <property type="term" value="F:hydrolase activity"/>
    <property type="evidence" value="ECO:0007669"/>
    <property type="project" value="UniProtKB-KW"/>
</dbReference>
<dbReference type="VEuPathDB" id="FungiDB:BO80DRAFT_465734"/>
<name>A0A395GY86_9EURO</name>
<dbReference type="PANTHER" id="PTHR43540:SF1">
    <property type="entry name" value="ISOCHORISMATASE HYDROLASE"/>
    <property type="match status" value="1"/>
</dbReference>
<dbReference type="OrthoDB" id="1739143at2759"/>
<dbReference type="CDD" id="cd00431">
    <property type="entry name" value="cysteine_hydrolases"/>
    <property type="match status" value="1"/>
</dbReference>